<gene>
    <name evidence="2" type="ORF">Pta02_67070</name>
</gene>
<protein>
    <recommendedName>
        <fullName evidence="4">Cupin domain-containing protein</fullName>
    </recommendedName>
</protein>
<dbReference type="InterPro" id="IPR014710">
    <property type="entry name" value="RmlC-like_jellyroll"/>
</dbReference>
<dbReference type="AlphaFoldDB" id="A0A8J3TC56"/>
<feature type="compositionally biased region" description="Low complexity" evidence="1">
    <location>
        <begin position="1"/>
        <end position="15"/>
    </location>
</feature>
<proteinExistence type="predicted"/>
<feature type="region of interest" description="Disordered" evidence="1">
    <location>
        <begin position="1"/>
        <end position="35"/>
    </location>
</feature>
<accession>A0A8J3TC56</accession>
<dbReference type="EMBL" id="BOOK01000054">
    <property type="protein sequence ID" value="GII04699.1"/>
    <property type="molecule type" value="Genomic_DNA"/>
</dbReference>
<evidence type="ECO:0000313" key="3">
    <source>
        <dbReference type="Proteomes" id="UP000634476"/>
    </source>
</evidence>
<evidence type="ECO:0008006" key="4">
    <source>
        <dbReference type="Google" id="ProtNLM"/>
    </source>
</evidence>
<sequence length="162" mass="17212">MPVPRTPATATTSTTHLAVEEIPGDGAASEPDGPVTDVECRGRQRIVPAAGTPPVTRTVVLDQQLPAPSAIHRVEVRRISIAAGQPAGLHIHNCPVFGSIEDGSVVYRIDGRPETVLTPGDTFYEPEGARIARFDAQDDGVTFLAYFLLTAGQTVELEFPDA</sequence>
<name>A0A8J3TC56_9ACTN</name>
<comment type="caution">
    <text evidence="2">The sequence shown here is derived from an EMBL/GenBank/DDBJ whole genome shotgun (WGS) entry which is preliminary data.</text>
</comment>
<dbReference type="Gene3D" id="2.60.120.10">
    <property type="entry name" value="Jelly Rolls"/>
    <property type="match status" value="1"/>
</dbReference>
<dbReference type="Proteomes" id="UP000634476">
    <property type="component" value="Unassembled WGS sequence"/>
</dbReference>
<evidence type="ECO:0000313" key="2">
    <source>
        <dbReference type="EMBL" id="GII04699.1"/>
    </source>
</evidence>
<keyword evidence="3" id="KW-1185">Reference proteome</keyword>
<dbReference type="RefSeq" id="WP_203878942.1">
    <property type="nucleotide sequence ID" value="NZ_BOOK01000054.1"/>
</dbReference>
<dbReference type="SUPFAM" id="SSF51182">
    <property type="entry name" value="RmlC-like cupins"/>
    <property type="match status" value="1"/>
</dbReference>
<reference evidence="2" key="1">
    <citation type="submission" date="2021-01" db="EMBL/GenBank/DDBJ databases">
        <title>Whole genome shotgun sequence of Planobispora takensis NBRC 109077.</title>
        <authorList>
            <person name="Komaki H."/>
            <person name="Tamura T."/>
        </authorList>
    </citation>
    <scope>NUCLEOTIDE SEQUENCE</scope>
    <source>
        <strain evidence="2">NBRC 109077</strain>
    </source>
</reference>
<evidence type="ECO:0000256" key="1">
    <source>
        <dbReference type="SAM" id="MobiDB-lite"/>
    </source>
</evidence>
<organism evidence="2 3">
    <name type="scientific">Planobispora takensis</name>
    <dbReference type="NCBI Taxonomy" id="1367882"/>
    <lineage>
        <taxon>Bacteria</taxon>
        <taxon>Bacillati</taxon>
        <taxon>Actinomycetota</taxon>
        <taxon>Actinomycetes</taxon>
        <taxon>Streptosporangiales</taxon>
        <taxon>Streptosporangiaceae</taxon>
        <taxon>Planobispora</taxon>
    </lineage>
</organism>
<dbReference type="InterPro" id="IPR011051">
    <property type="entry name" value="RmlC_Cupin_sf"/>
</dbReference>